<organism evidence="7 8">
    <name type="scientific">Peptococcus niger</name>
    <dbReference type="NCBI Taxonomy" id="2741"/>
    <lineage>
        <taxon>Bacteria</taxon>
        <taxon>Bacillati</taxon>
        <taxon>Bacillota</taxon>
        <taxon>Clostridia</taxon>
        <taxon>Eubacteriales</taxon>
        <taxon>Peptococcaceae</taxon>
        <taxon>Peptococcus</taxon>
    </lineage>
</organism>
<evidence type="ECO:0000256" key="4">
    <source>
        <dbReference type="ARBA" id="ARBA00022833"/>
    </source>
</evidence>
<comment type="catalytic activity">
    <reaction evidence="5">
        <text>hydrogencarbonate + H(+) = CO2 + H2O</text>
        <dbReference type="Rhea" id="RHEA:10748"/>
        <dbReference type="ChEBI" id="CHEBI:15377"/>
        <dbReference type="ChEBI" id="CHEBI:15378"/>
        <dbReference type="ChEBI" id="CHEBI:16526"/>
        <dbReference type="ChEBI" id="CHEBI:17544"/>
        <dbReference type="EC" id="4.2.1.1"/>
    </reaction>
</comment>
<evidence type="ECO:0000256" key="6">
    <source>
        <dbReference type="PIRSR" id="PIRSR601765-1"/>
    </source>
</evidence>
<dbReference type="GO" id="GO:0004089">
    <property type="term" value="F:carbonate dehydratase activity"/>
    <property type="evidence" value="ECO:0007669"/>
    <property type="project" value="UniProtKB-EC"/>
</dbReference>
<evidence type="ECO:0000256" key="3">
    <source>
        <dbReference type="ARBA" id="ARBA00022723"/>
    </source>
</evidence>
<dbReference type="EC" id="4.2.1.1" evidence="2"/>
<dbReference type="Gene3D" id="3.40.1050.10">
    <property type="entry name" value="Carbonic anhydrase"/>
    <property type="match status" value="1"/>
</dbReference>
<dbReference type="SMART" id="SM00947">
    <property type="entry name" value="Pro_CA"/>
    <property type="match status" value="1"/>
</dbReference>
<comment type="similarity">
    <text evidence="1">Belongs to the beta-class carbonic anhydrase family.</text>
</comment>
<dbReference type="PANTHER" id="PTHR43175">
    <property type="entry name" value="CARBONIC ANHYDRASE"/>
    <property type="match status" value="1"/>
</dbReference>
<dbReference type="InterPro" id="IPR036874">
    <property type="entry name" value="Carbonic_anhydrase_sf"/>
</dbReference>
<dbReference type="SUPFAM" id="SSF53056">
    <property type="entry name" value="beta-carbonic anhydrase, cab"/>
    <property type="match status" value="1"/>
</dbReference>
<keyword evidence="8" id="KW-1185">Reference proteome</keyword>
<evidence type="ECO:0000256" key="2">
    <source>
        <dbReference type="ARBA" id="ARBA00012925"/>
    </source>
</evidence>
<dbReference type="Pfam" id="PF00484">
    <property type="entry name" value="Pro_CA"/>
    <property type="match status" value="1"/>
</dbReference>
<evidence type="ECO:0000313" key="7">
    <source>
        <dbReference type="EMBL" id="SDE09501.1"/>
    </source>
</evidence>
<keyword evidence="3 6" id="KW-0479">Metal-binding</keyword>
<feature type="binding site" evidence="6">
    <location>
        <position position="97"/>
    </location>
    <ligand>
        <name>Zn(2+)</name>
        <dbReference type="ChEBI" id="CHEBI:29105"/>
    </ligand>
</feature>
<dbReference type="STRING" id="2741.SAMN04489866_11819"/>
<dbReference type="RefSeq" id="WP_091792404.1">
    <property type="nucleotide sequence ID" value="NZ_FNAF01000018.1"/>
</dbReference>
<dbReference type="GO" id="GO:0008270">
    <property type="term" value="F:zinc ion binding"/>
    <property type="evidence" value="ECO:0007669"/>
    <property type="project" value="InterPro"/>
</dbReference>
<dbReference type="OrthoDB" id="9792260at2"/>
<dbReference type="Proteomes" id="UP000198995">
    <property type="component" value="Unassembled WGS sequence"/>
</dbReference>
<reference evidence="7 8" key="1">
    <citation type="submission" date="2016-10" db="EMBL/GenBank/DDBJ databases">
        <authorList>
            <person name="de Groot N.N."/>
        </authorList>
    </citation>
    <scope>NUCLEOTIDE SEQUENCE [LARGE SCALE GENOMIC DNA]</scope>
    <source>
        <strain evidence="7 8">DSM 20475</strain>
    </source>
</reference>
<feature type="binding site" evidence="6">
    <location>
        <position position="36"/>
    </location>
    <ligand>
        <name>Zn(2+)</name>
        <dbReference type="ChEBI" id="CHEBI:29105"/>
    </ligand>
</feature>
<protein>
    <recommendedName>
        <fullName evidence="2">carbonic anhydrase</fullName>
        <ecNumber evidence="2">4.2.1.1</ecNumber>
    </recommendedName>
</protein>
<proteinExistence type="inferred from homology"/>
<name>A0A1G7A418_PEPNI</name>
<feature type="binding site" evidence="6">
    <location>
        <position position="94"/>
    </location>
    <ligand>
        <name>Zn(2+)</name>
        <dbReference type="ChEBI" id="CHEBI:29105"/>
    </ligand>
</feature>
<evidence type="ECO:0000313" key="8">
    <source>
        <dbReference type="Proteomes" id="UP000198995"/>
    </source>
</evidence>
<dbReference type="InterPro" id="IPR001765">
    <property type="entry name" value="Carbonic_anhydrase"/>
</dbReference>
<comment type="cofactor">
    <cofactor evidence="6">
        <name>Zn(2+)</name>
        <dbReference type="ChEBI" id="CHEBI:29105"/>
    </cofactor>
    <text evidence="6">Binds 1 zinc ion per subunit.</text>
</comment>
<sequence length="188" mass="20399">MLEEILAYNKRFVDSKEYEFFITDKYPNKQVAVLTCMDTRLSTMLSAAMGLANGDAKIIKNAGALVSHPFGSTMRSLLVAVYDLNVTEIFVVGHDDCGAGSLNADTMMAKMTARGISQDTFMTLKGAGVDLRNWLAPFDNVEEAVQQTVANIKGHPLMPTGVVVHGLVMKPDTGALRLIVRDPDATTD</sequence>
<dbReference type="AlphaFoldDB" id="A0A1G7A418"/>
<evidence type="ECO:0000256" key="1">
    <source>
        <dbReference type="ARBA" id="ARBA00006217"/>
    </source>
</evidence>
<feature type="binding site" evidence="6">
    <location>
        <position position="38"/>
    </location>
    <ligand>
        <name>Zn(2+)</name>
        <dbReference type="ChEBI" id="CHEBI:29105"/>
    </ligand>
</feature>
<dbReference type="EMBL" id="FNAF01000018">
    <property type="protein sequence ID" value="SDE09501.1"/>
    <property type="molecule type" value="Genomic_DNA"/>
</dbReference>
<keyword evidence="4 6" id="KW-0862">Zinc</keyword>
<dbReference type="PANTHER" id="PTHR43175:SF3">
    <property type="entry name" value="CARBON DISULFIDE HYDROLASE"/>
    <property type="match status" value="1"/>
</dbReference>
<gene>
    <name evidence="7" type="ORF">SAMN04489866_11819</name>
</gene>
<accession>A0A1G7A418</accession>
<dbReference type="CDD" id="cd03379">
    <property type="entry name" value="beta_CA_cladeD"/>
    <property type="match status" value="1"/>
</dbReference>
<evidence type="ECO:0000256" key="5">
    <source>
        <dbReference type="ARBA" id="ARBA00048348"/>
    </source>
</evidence>